<gene>
    <name evidence="2" type="ORF">ATW55_01080</name>
</gene>
<reference evidence="2 3" key="1">
    <citation type="submission" date="2015-12" db="EMBL/GenBank/DDBJ databases">
        <title>Draft genome sequence of Acidibacillus ferrooxidans ITV001, isolated from a chalcopyrite acid mine drainage site in Brazil.</title>
        <authorList>
            <person name="Dall'Agnol H."/>
            <person name="Nancucheo I."/>
            <person name="Johnson B."/>
            <person name="Oliveira R."/>
            <person name="Leite L."/>
            <person name="Pylro V."/>
            <person name="Nunes G.L."/>
            <person name="Tzotzos G."/>
            <person name="Fernandes G.R."/>
            <person name="Dutra J."/>
            <person name="Orellana S.C."/>
            <person name="Oliveira G."/>
        </authorList>
    </citation>
    <scope>NUCLEOTIDE SEQUENCE [LARGE SCALE GENOMIC DNA]</scope>
    <source>
        <strain evidence="3">ITV01</strain>
    </source>
</reference>
<protein>
    <recommendedName>
        <fullName evidence="1">Methyltransferase type 11 domain-containing protein</fullName>
    </recommendedName>
</protein>
<dbReference type="InterPro" id="IPR050508">
    <property type="entry name" value="Methyltransf_Superfamily"/>
</dbReference>
<name>A0A101XRZ9_9BACL</name>
<evidence type="ECO:0000313" key="2">
    <source>
        <dbReference type="EMBL" id="KUO96464.1"/>
    </source>
</evidence>
<dbReference type="InterPro" id="IPR013216">
    <property type="entry name" value="Methyltransf_11"/>
</dbReference>
<dbReference type="InterPro" id="IPR029063">
    <property type="entry name" value="SAM-dependent_MTases_sf"/>
</dbReference>
<feature type="domain" description="Methyltransferase type 11" evidence="1">
    <location>
        <begin position="50"/>
        <end position="141"/>
    </location>
</feature>
<dbReference type="Pfam" id="PF08241">
    <property type="entry name" value="Methyltransf_11"/>
    <property type="match status" value="1"/>
</dbReference>
<dbReference type="RefSeq" id="WP_067713924.1">
    <property type="nucleotide sequence ID" value="NZ_LPVJ01000018.1"/>
</dbReference>
<dbReference type="Proteomes" id="UP000053557">
    <property type="component" value="Unassembled WGS sequence"/>
</dbReference>
<comment type="caution">
    <text evidence="2">The sequence shown here is derived from an EMBL/GenBank/DDBJ whole genome shotgun (WGS) entry which is preliminary data.</text>
</comment>
<proteinExistence type="predicted"/>
<dbReference type="PANTHER" id="PTHR42912">
    <property type="entry name" value="METHYLTRANSFERASE"/>
    <property type="match status" value="1"/>
</dbReference>
<organism evidence="2 3">
    <name type="scientific">Ferroacidibacillus organovorans</name>
    <dbReference type="NCBI Taxonomy" id="1765683"/>
    <lineage>
        <taxon>Bacteria</taxon>
        <taxon>Bacillati</taxon>
        <taxon>Bacillota</taxon>
        <taxon>Bacilli</taxon>
        <taxon>Bacillales</taxon>
        <taxon>Alicyclobacillaceae</taxon>
        <taxon>Ferroacidibacillus</taxon>
    </lineage>
</organism>
<keyword evidence="3" id="KW-1185">Reference proteome</keyword>
<dbReference type="AlphaFoldDB" id="A0A101XRZ9"/>
<dbReference type="EMBL" id="LPVJ01000018">
    <property type="protein sequence ID" value="KUO96464.1"/>
    <property type="molecule type" value="Genomic_DNA"/>
</dbReference>
<accession>A0A101XRZ9</accession>
<evidence type="ECO:0000313" key="3">
    <source>
        <dbReference type="Proteomes" id="UP000053557"/>
    </source>
</evidence>
<dbReference type="SUPFAM" id="SSF53335">
    <property type="entry name" value="S-adenosyl-L-methionine-dependent methyltransferases"/>
    <property type="match status" value="1"/>
</dbReference>
<dbReference type="CDD" id="cd02440">
    <property type="entry name" value="AdoMet_MTases"/>
    <property type="match status" value="1"/>
</dbReference>
<evidence type="ECO:0000259" key="1">
    <source>
        <dbReference type="Pfam" id="PF08241"/>
    </source>
</evidence>
<dbReference type="GO" id="GO:0008757">
    <property type="term" value="F:S-adenosylmethionine-dependent methyltransferase activity"/>
    <property type="evidence" value="ECO:0007669"/>
    <property type="project" value="InterPro"/>
</dbReference>
<sequence>MESSVWKRRLQKTYDQYAQERDQVVKDGWKLAERKMFLSRLQRENAVQLLEIGAGTGRDSAFFKENGLLVTATDLSREMVLLCREKGLSAEQMDASDLQFSDGHFDGVWTINCLLHVPKRDLPGVLQEVRRVLKPGGSFYFGVYGGMDFEGVWEADRYDPKRFFSFHTDEAIKETVRRFFTLESFRTIDYGNEILHFQAMVLRC</sequence>
<dbReference type="Gene3D" id="3.40.50.150">
    <property type="entry name" value="Vaccinia Virus protein VP39"/>
    <property type="match status" value="1"/>
</dbReference>